<dbReference type="Proteomes" id="UP000625033">
    <property type="component" value="Unassembled WGS sequence"/>
</dbReference>
<dbReference type="InterPro" id="IPR043839">
    <property type="entry name" value="PafC_HTH"/>
</dbReference>
<organism evidence="4 5">
    <name type="scientific">Zhihengliuella flava</name>
    <dbReference type="NCBI Taxonomy" id="1285193"/>
    <lineage>
        <taxon>Bacteria</taxon>
        <taxon>Bacillati</taxon>
        <taxon>Actinomycetota</taxon>
        <taxon>Actinomycetes</taxon>
        <taxon>Micrococcales</taxon>
        <taxon>Micrococcaceae</taxon>
        <taxon>Zhihengliuella</taxon>
    </lineage>
</organism>
<evidence type="ECO:0000313" key="5">
    <source>
        <dbReference type="Proteomes" id="UP000625033"/>
    </source>
</evidence>
<comment type="caution">
    <text evidence="4">The sequence shown here is derived from an EMBL/GenBank/DDBJ whole genome shotgun (WGS) entry which is preliminary data.</text>
</comment>
<dbReference type="PROSITE" id="PS52050">
    <property type="entry name" value="WYL"/>
    <property type="match status" value="2"/>
</dbReference>
<evidence type="ECO:0000259" key="3">
    <source>
        <dbReference type="Pfam" id="PF25583"/>
    </source>
</evidence>
<dbReference type="RefSeq" id="WP_196834836.1">
    <property type="nucleotide sequence ID" value="NZ_JADOTZ010000001.1"/>
</dbReference>
<dbReference type="PANTHER" id="PTHR34580:SF1">
    <property type="entry name" value="PROTEIN PAFC"/>
    <property type="match status" value="1"/>
</dbReference>
<feature type="domain" description="WYL" evidence="1">
    <location>
        <begin position="154"/>
        <end position="217"/>
    </location>
</feature>
<reference evidence="4" key="1">
    <citation type="submission" date="2020-11" db="EMBL/GenBank/DDBJ databases">
        <title>Sequencing the genomes of 1000 actinobacteria strains.</title>
        <authorList>
            <person name="Klenk H.-P."/>
        </authorList>
    </citation>
    <scope>NUCLEOTIDE SEQUENCE</scope>
    <source>
        <strain evidence="4">DSM 26152</strain>
    </source>
</reference>
<dbReference type="InterPro" id="IPR057727">
    <property type="entry name" value="WCX_dom"/>
</dbReference>
<dbReference type="Pfam" id="PF19187">
    <property type="entry name" value="HTH_PafC"/>
    <property type="match status" value="1"/>
</dbReference>
<keyword evidence="5" id="KW-1185">Reference proteome</keyword>
<feature type="domain" description="PafC HTH" evidence="2">
    <location>
        <begin position="351"/>
        <end position="460"/>
    </location>
</feature>
<dbReference type="Pfam" id="PF25583">
    <property type="entry name" value="WCX"/>
    <property type="match status" value="1"/>
</dbReference>
<dbReference type="Pfam" id="PF13280">
    <property type="entry name" value="WYL"/>
    <property type="match status" value="2"/>
</dbReference>
<accession>A0A931DAM7</accession>
<name>A0A931DAM7_9MICC</name>
<evidence type="ECO:0000259" key="1">
    <source>
        <dbReference type="Pfam" id="PF13280"/>
    </source>
</evidence>
<keyword evidence="4" id="KW-0647">Proteasome</keyword>
<proteinExistence type="predicted"/>
<dbReference type="InterPro" id="IPR026881">
    <property type="entry name" value="WYL_dom"/>
</dbReference>
<evidence type="ECO:0000259" key="2">
    <source>
        <dbReference type="Pfam" id="PF19187"/>
    </source>
</evidence>
<protein>
    <submittedName>
        <fullName evidence="4">Proteasome accessory factor C</fullName>
    </submittedName>
</protein>
<dbReference type="InterPro" id="IPR051534">
    <property type="entry name" value="CBASS_pafABC_assoc_protein"/>
</dbReference>
<evidence type="ECO:0000313" key="4">
    <source>
        <dbReference type="EMBL" id="MBG6083393.1"/>
    </source>
</evidence>
<dbReference type="EMBL" id="JADOTZ010000001">
    <property type="protein sequence ID" value="MBG6083393.1"/>
    <property type="molecule type" value="Genomic_DNA"/>
</dbReference>
<feature type="domain" description="WCX" evidence="3">
    <location>
        <begin position="252"/>
        <end position="323"/>
    </location>
</feature>
<dbReference type="AlphaFoldDB" id="A0A931DAM7"/>
<feature type="domain" description="WYL" evidence="1">
    <location>
        <begin position="486"/>
        <end position="548"/>
    </location>
</feature>
<sequence>MGGKTNSDNTERFASLLVTLLQGPRRGLSRQQLRHAIDGYRGLDDHLFDVYFLRDLDDLKELGVAINKSASGTRAEDDFHGSGALYRVDPEQTFLPKISFTAAESVALSVATRLWTDPKLGGEGHRALARLPRLHQLDASSSRFAARMTVREPVWAPLTRAANAQSGVSFRYRRVDGTESDRRVLPWGLGQRFGLWYLIGFDLDRQAERVFRLSRIVSRVSDAVVPEGHERPAGFSPSDYLARLSPERSMTTARVRLPAGRGQDIRHRAISTESTGHGDDVVTYQFHDAESAASRLAMLGPEVKVLAPDTLREAVLRRWRGALEAHTASIPEYKLRKTIPTGRSSGTLMAARALSIVAYVQQHGAVSRGDLCREFGINESTLTSDLKRISFLGPEDVSLGIRLDVDFEADPVQITVPPEFSAPLTLTLNEALVVVVGLRWLAASGHSQKDAAASALTKLTAATAHLPVLDAIELRPRADDDSGISRTLRDAVHARSCLWIDYYHPGRDEISGRVIEPIQILESGHVAYVLAFCRERQDLRVFRHDRIVGFDTLEETFALDERHERSASLAERIYAPRDEDDDVVLAFADHLEEVFRDHSPRGVAVTREQPPRFIGQVALAGPAQARRLVAEHGGDVVVTEPEQLVQETVQWLRAACAAASEEETS</sequence>
<dbReference type="PANTHER" id="PTHR34580">
    <property type="match status" value="1"/>
</dbReference>
<gene>
    <name evidence="4" type="ORF">IW252_000160</name>
</gene>
<dbReference type="GO" id="GO:0000502">
    <property type="term" value="C:proteasome complex"/>
    <property type="evidence" value="ECO:0007669"/>
    <property type="project" value="UniProtKB-KW"/>
</dbReference>